<protein>
    <submittedName>
        <fullName evidence="1">Uncharacterized protein</fullName>
    </submittedName>
</protein>
<proteinExistence type="predicted"/>
<dbReference type="GeneID" id="34758358"/>
<evidence type="ECO:0000313" key="1">
    <source>
        <dbReference type="EMBL" id="AEW20434.1"/>
    </source>
</evidence>
<gene>
    <name evidence="1" type="ordered locus">BFO_1106</name>
</gene>
<dbReference type="RefSeq" id="WP_014224519.1">
    <property type="nucleotide sequence ID" value="NC_016610.1"/>
</dbReference>
<dbReference type="EMBL" id="CP003191">
    <property type="protein sequence ID" value="AEW20434.1"/>
    <property type="molecule type" value="Genomic_DNA"/>
</dbReference>
<keyword evidence="2" id="KW-1185">Reference proteome</keyword>
<name>G8UHT7_TANFA</name>
<reference evidence="2" key="1">
    <citation type="submission" date="2011-12" db="EMBL/GenBank/DDBJ databases">
        <title>Complete sequence of Tannerella forsythia ATCC 43037.</title>
        <authorList>
            <person name="Dewhirst F."/>
            <person name="Tanner A."/>
            <person name="Izard J."/>
            <person name="Brinkac L."/>
            <person name="Durkin A.S."/>
            <person name="Hostetler J."/>
            <person name="Shetty J."/>
            <person name="Torralba M."/>
            <person name="Gill S."/>
            <person name="Nelson K."/>
        </authorList>
    </citation>
    <scope>NUCLEOTIDE SEQUENCE [LARGE SCALE GENOMIC DNA]</scope>
    <source>
        <strain evidence="2">ATCC 43037 / JCM 10827 / CCUG 33226 / KCTC 5666 / FDC 338</strain>
    </source>
</reference>
<dbReference type="KEGG" id="tfo:BFO_1106"/>
<organism evidence="1 2">
    <name type="scientific">Tannerella forsythia (strain ATCC 43037 / JCM 10827 / CCUG 21028 A / KCTC 5666 / FDC 338)</name>
    <name type="common">Bacteroides forsythus</name>
    <dbReference type="NCBI Taxonomy" id="203275"/>
    <lineage>
        <taxon>Bacteria</taxon>
        <taxon>Pseudomonadati</taxon>
        <taxon>Bacteroidota</taxon>
        <taxon>Bacteroidia</taxon>
        <taxon>Bacteroidales</taxon>
        <taxon>Tannerellaceae</taxon>
        <taxon>Tannerella</taxon>
    </lineage>
</organism>
<dbReference type="HOGENOM" id="CLU_1864163_0_0_10"/>
<dbReference type="Proteomes" id="UP000005436">
    <property type="component" value="Chromosome"/>
</dbReference>
<sequence length="137" mass="16015">MKKIVFIVLLFPLSLLAQEHFYYYKGKKQPLQLDTTRVFIYTVNDVALQKSNLISKRTLNLHKEQILKQKQKISTDFYWTELKLSTMNEGRSYKERVSKLKQIEGVQTVSPYFIGRYGMKIGLSNFFGSVLNRVGNP</sequence>
<accession>G8UHT7</accession>
<dbReference type="STRING" id="203275.BFO_1106"/>
<dbReference type="AlphaFoldDB" id="G8UHT7"/>
<evidence type="ECO:0000313" key="2">
    <source>
        <dbReference type="Proteomes" id="UP000005436"/>
    </source>
</evidence>